<comment type="similarity">
    <text evidence="1">Belongs to the SEN54 family.</text>
</comment>
<evidence type="ECO:0000256" key="2">
    <source>
        <dbReference type="ARBA" id="ARBA00022694"/>
    </source>
</evidence>
<evidence type="ECO:0000256" key="3">
    <source>
        <dbReference type="SAM" id="MobiDB-lite"/>
    </source>
</evidence>
<dbReference type="Proteomes" id="UP001497512">
    <property type="component" value="Chromosome 4"/>
</dbReference>
<dbReference type="InterPro" id="IPR024337">
    <property type="entry name" value="tRNA_splic_suSen54"/>
</dbReference>
<proteinExistence type="inferred from homology"/>
<protein>
    <recommendedName>
        <fullName evidence="4">tRNA-splicing endonuclease subunit Sen54 N-terminal domain-containing protein</fullName>
    </recommendedName>
</protein>
<dbReference type="InterPro" id="IPR024336">
    <property type="entry name" value="tRNA_splic_suSen54_N"/>
</dbReference>
<accession>A0ABP0UIG5</accession>
<dbReference type="Pfam" id="PF12928">
    <property type="entry name" value="tRNA_int_end_N2"/>
    <property type="match status" value="1"/>
</dbReference>
<keyword evidence="2" id="KW-0819">tRNA processing</keyword>
<sequence length="289" mass="31771">MESSAGIDSYSDDDDDAAVVASSSEDEDSFTFGGSPSSSRLPHRREMSEARWDAEMGIAEVIVRKGKAWHSTGFSRGGRLLAHVEEAVYMVEQGSLVLREGEKVMPLVDAYSLLASQGYGCSWDAFQTYSYLKNLGYIVGRYNVPWSFSTKKKQPPLPTTSASSDIEELQTQFAATDLANMDTTLKETSQTSSKSSDSVQEVMKQELSLMYDVHLPNSHFKKTAPGLPVFCLCITSDHPPKFAEVQALVQSCRGRPVKFAAVDCGHVSIFSFDTVTLPMLPDWEASSCR</sequence>
<dbReference type="PANTHER" id="PTHR21027">
    <property type="entry name" value="TRNA-SPLICING ENDONUCLEASE SUBUNIT SEN54"/>
    <property type="match status" value="1"/>
</dbReference>
<keyword evidence="6" id="KW-1185">Reference proteome</keyword>
<evidence type="ECO:0000313" key="5">
    <source>
        <dbReference type="EMBL" id="CAK9222539.1"/>
    </source>
</evidence>
<dbReference type="EMBL" id="OZ019896">
    <property type="protein sequence ID" value="CAK9222539.1"/>
    <property type="molecule type" value="Genomic_DNA"/>
</dbReference>
<feature type="domain" description="tRNA-splicing endonuclease subunit Sen54 N-terminal" evidence="4">
    <location>
        <begin position="38"/>
        <end position="99"/>
    </location>
</feature>
<feature type="region of interest" description="Disordered" evidence="3">
    <location>
        <begin position="1"/>
        <end position="46"/>
    </location>
</feature>
<gene>
    <name evidence="5" type="ORF">CSSPTR1EN2_LOCUS16158</name>
</gene>
<reference evidence="5" key="1">
    <citation type="submission" date="2024-02" db="EMBL/GenBank/DDBJ databases">
        <authorList>
            <consortium name="ELIXIR-Norway"/>
            <consortium name="Elixir Norway"/>
        </authorList>
    </citation>
    <scope>NUCLEOTIDE SEQUENCE</scope>
</reference>
<name>A0ABP0UIG5_9BRYO</name>
<evidence type="ECO:0000259" key="4">
    <source>
        <dbReference type="Pfam" id="PF12928"/>
    </source>
</evidence>
<organism evidence="5 6">
    <name type="scientific">Sphagnum troendelagicum</name>
    <dbReference type="NCBI Taxonomy" id="128251"/>
    <lineage>
        <taxon>Eukaryota</taxon>
        <taxon>Viridiplantae</taxon>
        <taxon>Streptophyta</taxon>
        <taxon>Embryophyta</taxon>
        <taxon>Bryophyta</taxon>
        <taxon>Sphagnophytina</taxon>
        <taxon>Sphagnopsida</taxon>
        <taxon>Sphagnales</taxon>
        <taxon>Sphagnaceae</taxon>
        <taxon>Sphagnum</taxon>
    </lineage>
</organism>
<evidence type="ECO:0000313" key="6">
    <source>
        <dbReference type="Proteomes" id="UP001497512"/>
    </source>
</evidence>
<evidence type="ECO:0000256" key="1">
    <source>
        <dbReference type="ARBA" id="ARBA00005736"/>
    </source>
</evidence>
<dbReference type="PANTHER" id="PTHR21027:SF1">
    <property type="entry name" value="TRNA-SPLICING ENDONUCLEASE SUBUNIT SEN54"/>
    <property type="match status" value="1"/>
</dbReference>